<name>A0A1Z5JX76_FISSO</name>
<dbReference type="InParanoid" id="A0A1Z5JX76"/>
<dbReference type="EMBL" id="BDSP01000131">
    <property type="protein sequence ID" value="GAX18643.1"/>
    <property type="molecule type" value="Genomic_DNA"/>
</dbReference>
<comment type="caution">
    <text evidence="1">The sequence shown here is derived from an EMBL/GenBank/DDBJ whole genome shotgun (WGS) entry which is preliminary data.</text>
</comment>
<accession>A0A1Z5JX76</accession>
<proteinExistence type="predicted"/>
<sequence>MGNERTFENYVADQITELNSKGIQLLKEGEFAHGAEIFLEAMTLLLLSEVKGDDISPATEYLAIDVLAEETTDGENHVSCSSYKQGCYSRQRRKATEKGRIYSVAIPNCNKTASTLSNDVYQFFDRAIGAETMGLPSSYEDKLLIIGVLSYNIGLAYHLGGVYLCKSSLLTSALEYYNMAFKILDDMLSSQTTASAVGRMTKLPLLAALNNIGHIHAYHCSYSCAEEYCEEIAYHLESIGCLQLNAVASEEETDIFIQNACFYPRSEEISAAAA</sequence>
<keyword evidence="2" id="KW-1185">Reference proteome</keyword>
<evidence type="ECO:0000313" key="1">
    <source>
        <dbReference type="EMBL" id="GAX18643.1"/>
    </source>
</evidence>
<dbReference type="Proteomes" id="UP000198406">
    <property type="component" value="Unassembled WGS sequence"/>
</dbReference>
<dbReference type="AlphaFoldDB" id="A0A1Z5JX76"/>
<evidence type="ECO:0000313" key="2">
    <source>
        <dbReference type="Proteomes" id="UP000198406"/>
    </source>
</evidence>
<gene>
    <name evidence="1" type="ORF">FisN_10Hu146</name>
</gene>
<organism evidence="1 2">
    <name type="scientific">Fistulifera solaris</name>
    <name type="common">Oleaginous diatom</name>
    <dbReference type="NCBI Taxonomy" id="1519565"/>
    <lineage>
        <taxon>Eukaryota</taxon>
        <taxon>Sar</taxon>
        <taxon>Stramenopiles</taxon>
        <taxon>Ochrophyta</taxon>
        <taxon>Bacillariophyta</taxon>
        <taxon>Bacillariophyceae</taxon>
        <taxon>Bacillariophycidae</taxon>
        <taxon>Naviculales</taxon>
        <taxon>Naviculaceae</taxon>
        <taxon>Fistulifera</taxon>
    </lineage>
</organism>
<reference evidence="1 2" key="1">
    <citation type="journal article" date="2015" name="Plant Cell">
        <title>Oil accumulation by the oleaginous diatom Fistulifera solaris as revealed by the genome and transcriptome.</title>
        <authorList>
            <person name="Tanaka T."/>
            <person name="Maeda Y."/>
            <person name="Veluchamy A."/>
            <person name="Tanaka M."/>
            <person name="Abida H."/>
            <person name="Marechal E."/>
            <person name="Bowler C."/>
            <person name="Muto M."/>
            <person name="Sunaga Y."/>
            <person name="Tanaka M."/>
            <person name="Yoshino T."/>
            <person name="Taniguchi T."/>
            <person name="Fukuda Y."/>
            <person name="Nemoto M."/>
            <person name="Matsumoto M."/>
            <person name="Wong P.S."/>
            <person name="Aburatani S."/>
            <person name="Fujibuchi W."/>
        </authorList>
    </citation>
    <scope>NUCLEOTIDE SEQUENCE [LARGE SCALE GENOMIC DNA]</scope>
    <source>
        <strain evidence="1 2">JPCC DA0580</strain>
    </source>
</reference>
<evidence type="ECO:0008006" key="3">
    <source>
        <dbReference type="Google" id="ProtNLM"/>
    </source>
</evidence>
<protein>
    <recommendedName>
        <fullName evidence="3">KIF-binding protein</fullName>
    </recommendedName>
</protein>